<dbReference type="EMBL" id="CM047739">
    <property type="protein sequence ID" value="KAJ0042650.1"/>
    <property type="molecule type" value="Genomic_DNA"/>
</dbReference>
<sequence>MISVALQANDEGDNQTAGPTLPFINGVWVAEGFKLKPSFEEVIEAFTMPTPKRLTS</sequence>
<comment type="caution">
    <text evidence="1">The sequence shown here is derived from an EMBL/GenBank/DDBJ whole genome shotgun (WGS) entry which is preliminary data.</text>
</comment>
<evidence type="ECO:0000313" key="2">
    <source>
        <dbReference type="Proteomes" id="UP001163603"/>
    </source>
</evidence>
<gene>
    <name evidence="1" type="ORF">Pint_18931</name>
</gene>
<protein>
    <submittedName>
        <fullName evidence="1">Uncharacterized protein</fullName>
    </submittedName>
</protein>
<evidence type="ECO:0000313" key="1">
    <source>
        <dbReference type="EMBL" id="KAJ0042650.1"/>
    </source>
</evidence>
<proteinExistence type="predicted"/>
<name>A0ACC0YZ31_9ROSI</name>
<organism evidence="1 2">
    <name type="scientific">Pistacia integerrima</name>
    <dbReference type="NCBI Taxonomy" id="434235"/>
    <lineage>
        <taxon>Eukaryota</taxon>
        <taxon>Viridiplantae</taxon>
        <taxon>Streptophyta</taxon>
        <taxon>Embryophyta</taxon>
        <taxon>Tracheophyta</taxon>
        <taxon>Spermatophyta</taxon>
        <taxon>Magnoliopsida</taxon>
        <taxon>eudicotyledons</taxon>
        <taxon>Gunneridae</taxon>
        <taxon>Pentapetalae</taxon>
        <taxon>rosids</taxon>
        <taxon>malvids</taxon>
        <taxon>Sapindales</taxon>
        <taxon>Anacardiaceae</taxon>
        <taxon>Pistacia</taxon>
    </lineage>
</organism>
<keyword evidence="2" id="KW-1185">Reference proteome</keyword>
<reference evidence="2" key="1">
    <citation type="journal article" date="2023" name="G3 (Bethesda)">
        <title>Genome assembly and association tests identify interacting loci associated with vigor, precocity, and sex in interspecific pistachio rootstocks.</title>
        <authorList>
            <person name="Palmer W."/>
            <person name="Jacygrad E."/>
            <person name="Sagayaradj S."/>
            <person name="Cavanaugh K."/>
            <person name="Han R."/>
            <person name="Bertier L."/>
            <person name="Beede B."/>
            <person name="Kafkas S."/>
            <person name="Golino D."/>
            <person name="Preece J."/>
            <person name="Michelmore R."/>
        </authorList>
    </citation>
    <scope>NUCLEOTIDE SEQUENCE [LARGE SCALE GENOMIC DNA]</scope>
</reference>
<accession>A0ACC0YZ31</accession>
<dbReference type="Proteomes" id="UP001163603">
    <property type="component" value="Chromosome 4"/>
</dbReference>